<accession>A0A4Y1WT00</accession>
<dbReference type="EMBL" id="AP019735">
    <property type="protein sequence ID" value="BBL03977.1"/>
    <property type="molecule type" value="Genomic_DNA"/>
</dbReference>
<evidence type="ECO:0000313" key="2">
    <source>
        <dbReference type="Proteomes" id="UP000318946"/>
    </source>
</evidence>
<protein>
    <submittedName>
        <fullName evidence="1">Uncharacterized protein</fullName>
    </submittedName>
</protein>
<dbReference type="Proteomes" id="UP000318946">
    <property type="component" value="Chromosome"/>
</dbReference>
<dbReference type="RefSeq" id="WP_227045329.1">
    <property type="nucleotide sequence ID" value="NZ_AP019735.1"/>
</dbReference>
<sequence>MRHEERLLEELRRELRGLSTTQALAYLLREGLLDLRRAEEAAIRRDVARRTARGEKKCYAMGETAYDYCCSYEKVRGIIYRNKENQ</sequence>
<dbReference type="KEGG" id="acou:A5CBH24_12900"/>
<keyword evidence="2" id="KW-1185">Reference proteome</keyword>
<organism evidence="1 2">
    <name type="scientific">Alistipes communis</name>
    <dbReference type="NCBI Taxonomy" id="2585118"/>
    <lineage>
        <taxon>Bacteria</taxon>
        <taxon>Pseudomonadati</taxon>
        <taxon>Bacteroidota</taxon>
        <taxon>Bacteroidia</taxon>
        <taxon>Bacteroidales</taxon>
        <taxon>Rikenellaceae</taxon>
        <taxon>Alistipes</taxon>
    </lineage>
</organism>
<name>A0A4Y1WT00_9BACT</name>
<evidence type="ECO:0000313" key="1">
    <source>
        <dbReference type="EMBL" id="BBL03977.1"/>
    </source>
</evidence>
<accession>A0A4Y1XJ78</accession>
<gene>
    <name evidence="1" type="ORF">A5CBH24_12900</name>
</gene>
<proteinExistence type="predicted"/>
<dbReference type="AlphaFoldDB" id="A0A4Y1WT00"/>
<reference evidence="2" key="1">
    <citation type="submission" date="2019-06" db="EMBL/GenBank/DDBJ databases">
        <title>Alistipes onderdonkii subsp. vulgaris subsp. nov., Alistipes dispar sp. nov. and Alistipes communis sp. nov., isolated from human faeces, and creation of Alistipes onderdonkii subsp. onderdonkii subsp. nov.</title>
        <authorList>
            <person name="Sakamoto M."/>
            <person name="Ikeyama N."/>
            <person name="Ogata Y."/>
            <person name="Suda W."/>
            <person name="Iino T."/>
            <person name="Hattori M."/>
            <person name="Ohkuma M."/>
        </authorList>
    </citation>
    <scope>NUCLEOTIDE SEQUENCE [LARGE SCALE GENOMIC DNA]</scope>
    <source>
        <strain evidence="2">5CBH24</strain>
    </source>
</reference>
<dbReference type="GeneID" id="78342011"/>